<dbReference type="Proteomes" id="UP000642809">
    <property type="component" value="Unassembled WGS sequence"/>
</dbReference>
<dbReference type="InterPro" id="IPR019734">
    <property type="entry name" value="TPR_rpt"/>
</dbReference>
<evidence type="ECO:0000256" key="1">
    <source>
        <dbReference type="PROSITE-ProRule" id="PRU00339"/>
    </source>
</evidence>
<protein>
    <recommendedName>
        <fullName evidence="4">OmpA family protein</fullName>
    </recommendedName>
</protein>
<feature type="repeat" description="TPR" evidence="1">
    <location>
        <begin position="511"/>
        <end position="544"/>
    </location>
</feature>
<dbReference type="RefSeq" id="WP_229800543.1">
    <property type="nucleotide sequence ID" value="NZ_BMYF01000007.1"/>
</dbReference>
<dbReference type="SUPFAM" id="SSF81901">
    <property type="entry name" value="HCP-like"/>
    <property type="match status" value="1"/>
</dbReference>
<proteinExistence type="predicted"/>
<keyword evidence="3" id="KW-1185">Reference proteome</keyword>
<sequence length="605" mass="68901">MRNLFVNQMVKSYKILLVTFFSALYLSSCSPRIQSIDGLLDGVKVSPEVLTLHRDSLRFTISGAIPIKFLNKDARILLYPEYVYGDNALRLGEIIPFDGVFNQTFTEAQFSNNYLIPFLPGMEKGELQVKPVYQLKNKLFTGTPKVIGVGVNTAPLLTRMGQVRSDQPIPEIGVYLTTDFSGINSTENRSYEVEFLLGRDRLSTNQLPTALQNLLQRGERGKTLKSIRIIGLHSPEVEDTRDHNLAEKRAQSLRLRVENLGRNYPIETNFRKNDWFDFRLLLSEYQGIDDKLKERYFDVLTSSDSYESKLNSLKRLPQYAKVSRDLFPKLRAAKVSITLANNEFSNPEIAASVFKLLTEGSAMEGFSQEHLIYAGEKAVRLNEKELIYKKLIELYPSVLAYNNLGVVYINQAQREINQQKRRELVNAAIRVFRQANGIQNTPQVFHNLGRAYILNQNFFEAYIAISQASGMSGSVDREFIRMNEALRGALDIVNGDYRLALIRFEQAPENEENLFNKGLAYFLVSDYANAVLAFEESTQMNRSSGYGFYGLAMVAAVNGDRESVYTYISRAVQTNEFLKSLAPTDMVFYRFFEDNLFLKAIRGES</sequence>
<dbReference type="Gene3D" id="1.25.40.10">
    <property type="entry name" value="Tetratricopeptide repeat domain"/>
    <property type="match status" value="2"/>
</dbReference>
<evidence type="ECO:0008006" key="4">
    <source>
        <dbReference type="Google" id="ProtNLM"/>
    </source>
</evidence>
<dbReference type="InterPro" id="IPR011990">
    <property type="entry name" value="TPR-like_helical_dom_sf"/>
</dbReference>
<evidence type="ECO:0000313" key="3">
    <source>
        <dbReference type="Proteomes" id="UP000642809"/>
    </source>
</evidence>
<reference evidence="2" key="1">
    <citation type="journal article" date="2014" name="Int. J. Syst. Evol. Microbiol.">
        <title>Complete genome sequence of Corynebacterium casei LMG S-19264T (=DSM 44701T), isolated from a smear-ripened cheese.</title>
        <authorList>
            <consortium name="US DOE Joint Genome Institute (JGI-PGF)"/>
            <person name="Walter F."/>
            <person name="Albersmeier A."/>
            <person name="Kalinowski J."/>
            <person name="Ruckert C."/>
        </authorList>
    </citation>
    <scope>NUCLEOTIDE SEQUENCE</scope>
    <source>
        <strain evidence="2">KCTC 23224</strain>
    </source>
</reference>
<dbReference type="PROSITE" id="PS50005">
    <property type="entry name" value="TPR"/>
    <property type="match status" value="1"/>
</dbReference>
<reference evidence="2" key="2">
    <citation type="submission" date="2020-09" db="EMBL/GenBank/DDBJ databases">
        <authorList>
            <person name="Sun Q."/>
            <person name="Kim S."/>
        </authorList>
    </citation>
    <scope>NUCLEOTIDE SEQUENCE</scope>
    <source>
        <strain evidence="2">KCTC 23224</strain>
    </source>
</reference>
<name>A0A8J3G4Z1_9BACT</name>
<gene>
    <name evidence="2" type="ORF">GCM10008106_14370</name>
</gene>
<evidence type="ECO:0000313" key="2">
    <source>
        <dbReference type="EMBL" id="GHB34236.1"/>
    </source>
</evidence>
<dbReference type="EMBL" id="BMYF01000007">
    <property type="protein sequence ID" value="GHB34236.1"/>
    <property type="molecule type" value="Genomic_DNA"/>
</dbReference>
<accession>A0A8J3G4Z1</accession>
<organism evidence="2 3">
    <name type="scientific">Mongoliitalea lutea</name>
    <dbReference type="NCBI Taxonomy" id="849756"/>
    <lineage>
        <taxon>Bacteria</taxon>
        <taxon>Pseudomonadati</taxon>
        <taxon>Bacteroidota</taxon>
        <taxon>Cytophagia</taxon>
        <taxon>Cytophagales</taxon>
        <taxon>Cyclobacteriaceae</taxon>
        <taxon>Mongoliitalea</taxon>
    </lineage>
</organism>
<dbReference type="AlphaFoldDB" id="A0A8J3G4Z1"/>
<comment type="caution">
    <text evidence="2">The sequence shown here is derived from an EMBL/GenBank/DDBJ whole genome shotgun (WGS) entry which is preliminary data.</text>
</comment>
<keyword evidence="1" id="KW-0802">TPR repeat</keyword>